<comment type="caution">
    <text evidence="1">The sequence shown here is derived from an EMBL/GenBank/DDBJ whole genome shotgun (WGS) entry which is preliminary data.</text>
</comment>
<dbReference type="AlphaFoldDB" id="A0A8J3JEQ0"/>
<dbReference type="InterPro" id="IPR046036">
    <property type="entry name" value="DUF5994"/>
</dbReference>
<accession>A0A8J3JEQ0</accession>
<dbReference type="Pfam" id="PF19457">
    <property type="entry name" value="DUF5994"/>
    <property type="match status" value="1"/>
</dbReference>
<keyword evidence="2" id="KW-1185">Reference proteome</keyword>
<reference evidence="1" key="1">
    <citation type="submission" date="2021-01" db="EMBL/GenBank/DDBJ databases">
        <title>Whole genome shotgun sequence of Actinocatenispora rupis NBRC 107355.</title>
        <authorList>
            <person name="Komaki H."/>
            <person name="Tamura T."/>
        </authorList>
    </citation>
    <scope>NUCLEOTIDE SEQUENCE</scope>
    <source>
        <strain evidence="1">NBRC 107355</strain>
    </source>
</reference>
<proteinExistence type="predicted"/>
<dbReference type="EMBL" id="BOMB01000032">
    <property type="protein sequence ID" value="GID14563.1"/>
    <property type="molecule type" value="Genomic_DNA"/>
</dbReference>
<gene>
    <name evidence="1" type="ORF">Aru02nite_54520</name>
</gene>
<sequence length="157" mass="17630">MRGPREPDREGSHIAFAGECTMGTFLRVTFAPFRRAGEVDGAWWPRSRDLDTELAELFPPVQRRFGQIEWLRLSWADWDTHPDRAGDGVPIGWNRQMLTHLLVAHCLHGTAVFLLVVPADTEPHVARRALMLAADAQWTPRGATDVLTQAGIRPASR</sequence>
<evidence type="ECO:0000313" key="1">
    <source>
        <dbReference type="EMBL" id="GID14563.1"/>
    </source>
</evidence>
<dbReference type="Proteomes" id="UP000612808">
    <property type="component" value="Unassembled WGS sequence"/>
</dbReference>
<organism evidence="1 2">
    <name type="scientific">Actinocatenispora rupis</name>
    <dbReference type="NCBI Taxonomy" id="519421"/>
    <lineage>
        <taxon>Bacteria</taxon>
        <taxon>Bacillati</taxon>
        <taxon>Actinomycetota</taxon>
        <taxon>Actinomycetes</taxon>
        <taxon>Micromonosporales</taxon>
        <taxon>Micromonosporaceae</taxon>
        <taxon>Actinocatenispora</taxon>
    </lineage>
</organism>
<evidence type="ECO:0000313" key="2">
    <source>
        <dbReference type="Proteomes" id="UP000612808"/>
    </source>
</evidence>
<protein>
    <submittedName>
        <fullName evidence="1">Uncharacterized protein</fullName>
    </submittedName>
</protein>
<name>A0A8J3JEQ0_9ACTN</name>